<organism evidence="13 14">
    <name type="scientific">Edaphochlamys debaryana</name>
    <dbReference type="NCBI Taxonomy" id="47281"/>
    <lineage>
        <taxon>Eukaryota</taxon>
        <taxon>Viridiplantae</taxon>
        <taxon>Chlorophyta</taxon>
        <taxon>core chlorophytes</taxon>
        <taxon>Chlorophyceae</taxon>
        <taxon>CS clade</taxon>
        <taxon>Chlamydomonadales</taxon>
        <taxon>Chlamydomonadales incertae sedis</taxon>
        <taxon>Edaphochlamys</taxon>
    </lineage>
</organism>
<keyword evidence="2" id="KW-0813">Transport</keyword>
<evidence type="ECO:0000256" key="3">
    <source>
        <dbReference type="ARBA" id="ARBA00022692"/>
    </source>
</evidence>
<feature type="transmembrane region" description="Helical" evidence="10">
    <location>
        <begin position="84"/>
        <end position="105"/>
    </location>
</feature>
<dbReference type="Gene3D" id="1.20.1420.30">
    <property type="entry name" value="NCX, central ion-binding region"/>
    <property type="match status" value="2"/>
</dbReference>
<evidence type="ECO:0000256" key="1">
    <source>
        <dbReference type="ARBA" id="ARBA00004141"/>
    </source>
</evidence>
<dbReference type="PANTHER" id="PTHR12266:SF0">
    <property type="entry name" value="MITOCHONDRIAL SODIUM_CALCIUM EXCHANGER PROTEIN"/>
    <property type="match status" value="1"/>
</dbReference>
<feature type="compositionally biased region" description="Pro residues" evidence="9">
    <location>
        <begin position="388"/>
        <end position="400"/>
    </location>
</feature>
<evidence type="ECO:0000256" key="4">
    <source>
        <dbReference type="ARBA" id="ARBA00022989"/>
    </source>
</evidence>
<keyword evidence="4 10" id="KW-1133">Transmembrane helix</keyword>
<keyword evidence="3 10" id="KW-0812">Transmembrane</keyword>
<feature type="transmembrane region" description="Helical" evidence="10">
    <location>
        <begin position="654"/>
        <end position="674"/>
    </location>
</feature>
<comment type="similarity">
    <text evidence="8">Belongs to the Ca(2+):cation antiporter (CaCA) (TC 2.A.19) family. Cation/calcium exchanger (CCX) subfamily.</text>
</comment>
<dbReference type="Pfam" id="PF01699">
    <property type="entry name" value="Na_Ca_ex"/>
    <property type="match status" value="2"/>
</dbReference>
<feature type="transmembrane region" description="Helical" evidence="10">
    <location>
        <begin position="594"/>
        <end position="616"/>
    </location>
</feature>
<feature type="transmembrane region" description="Helical" evidence="10">
    <location>
        <begin position="199"/>
        <end position="219"/>
    </location>
</feature>
<keyword evidence="6 10" id="KW-0472">Membrane</keyword>
<evidence type="ECO:0000256" key="10">
    <source>
        <dbReference type="SAM" id="Phobius"/>
    </source>
</evidence>
<evidence type="ECO:0000259" key="12">
    <source>
        <dbReference type="Pfam" id="PF01699"/>
    </source>
</evidence>
<feature type="compositionally biased region" description="Gly residues" evidence="9">
    <location>
        <begin position="504"/>
        <end position="516"/>
    </location>
</feature>
<accession>A0A835Y1D2</accession>
<evidence type="ECO:0000256" key="8">
    <source>
        <dbReference type="ARBA" id="ARBA00038187"/>
    </source>
</evidence>
<comment type="caution">
    <text evidence="13">The sequence shown here is derived from an EMBL/GenBank/DDBJ whole genome shotgun (WGS) entry which is preliminary data.</text>
</comment>
<feature type="domain" description="Sodium/calcium exchanger membrane region" evidence="12">
    <location>
        <begin position="665"/>
        <end position="808"/>
    </location>
</feature>
<evidence type="ECO:0000256" key="11">
    <source>
        <dbReference type="SAM" id="SignalP"/>
    </source>
</evidence>
<evidence type="ECO:0000256" key="6">
    <source>
        <dbReference type="ARBA" id="ARBA00023136"/>
    </source>
</evidence>
<feature type="region of interest" description="Disordered" evidence="9">
    <location>
        <begin position="462"/>
        <end position="516"/>
    </location>
</feature>
<feature type="transmembrane region" description="Helical" evidence="10">
    <location>
        <begin position="225"/>
        <end position="245"/>
    </location>
</feature>
<feature type="chain" id="PRO_5032765421" description="Sodium/calcium exchanger membrane region domain-containing protein" evidence="11">
    <location>
        <begin position="28"/>
        <end position="821"/>
    </location>
</feature>
<feature type="compositionally biased region" description="Gly residues" evidence="9">
    <location>
        <begin position="407"/>
        <end position="421"/>
    </location>
</feature>
<feature type="transmembrane region" description="Helical" evidence="10">
    <location>
        <begin position="628"/>
        <end position="647"/>
    </location>
</feature>
<feature type="compositionally biased region" description="Low complexity" evidence="9">
    <location>
        <begin position="422"/>
        <end position="436"/>
    </location>
</feature>
<feature type="signal peptide" evidence="11">
    <location>
        <begin position="1"/>
        <end position="27"/>
    </location>
</feature>
<dbReference type="OrthoDB" id="407410at2759"/>
<proteinExistence type="inferred from homology"/>
<dbReference type="InterPro" id="IPR051359">
    <property type="entry name" value="CaCA_antiporter"/>
</dbReference>
<feature type="compositionally biased region" description="Low complexity" evidence="9">
    <location>
        <begin position="492"/>
        <end position="503"/>
    </location>
</feature>
<evidence type="ECO:0000313" key="14">
    <source>
        <dbReference type="Proteomes" id="UP000612055"/>
    </source>
</evidence>
<feature type="transmembrane region" description="Helical" evidence="10">
    <location>
        <begin position="170"/>
        <end position="187"/>
    </location>
</feature>
<feature type="transmembrane region" description="Helical" evidence="10">
    <location>
        <begin position="727"/>
        <end position="751"/>
    </location>
</feature>
<keyword evidence="7" id="KW-0739">Sodium transport</keyword>
<feature type="region of interest" description="Disordered" evidence="9">
    <location>
        <begin position="388"/>
        <end position="440"/>
    </location>
</feature>
<dbReference type="AlphaFoldDB" id="A0A835Y1D2"/>
<keyword evidence="7" id="KW-0406">Ion transport</keyword>
<evidence type="ECO:0000256" key="5">
    <source>
        <dbReference type="ARBA" id="ARBA00023053"/>
    </source>
</evidence>
<dbReference type="Proteomes" id="UP000612055">
    <property type="component" value="Unassembled WGS sequence"/>
</dbReference>
<feature type="region of interest" description="Disordered" evidence="9">
    <location>
        <begin position="534"/>
        <end position="559"/>
    </location>
</feature>
<dbReference type="GO" id="GO:0006814">
    <property type="term" value="P:sodium ion transport"/>
    <property type="evidence" value="ECO:0007669"/>
    <property type="project" value="UniProtKB-KW"/>
</dbReference>
<feature type="transmembrane region" description="Helical" evidence="10">
    <location>
        <begin position="763"/>
        <end position="787"/>
    </location>
</feature>
<sequence length="821" mass="83656">MSRKPLALAAVSLVALLLLLPVAPAEGYRHSHRRRLLELQGCRPDSVPPEERCAYVKGNSACSDSDGFIPYLELHYCLLKGSQGLSTALFLLWIGTLFGLMILVAERFFCPSLEIISEYLRLPPCVAGATLLSFGNGAPDVFTQLAAISAGDDSEAASPASVAMALSEPLGSGLFVGNIVFALVVLFSGAREVRVERSYFLKDCLFYLGGVAIVFVYLLTGRVSSAAVVVLAAYYVLFLASTILLSRNDEPVHADPRLHEVPHKPRRLDSFLRESFRRFDWSFRGSSDGGVLAAAAAAVAAAAPDGADAEAPLLTRSVSGWSATLDPIDELTASEGSDGHVSGDASDGGGGRLAAAAADPVAEAEFVAILEKSAGTYRAPLDLVMAPGPGPGPGLGPGPGPGTAAAGLGGSHGTVNGGGHGAVAPGAPLSASLSGPGSTGTGGAANGINGVNGGVGLGVGGGGGGVSRGKPLMRPLPYTRGANRRSLETPQPAAAAGASPSGGSPSGGSPGGGSPGGGVDVTCSLCAWGHSGGGGVSASGHGGGDRTLSGRTASGRPPGNMEKAWRWLERPSLAFLSIFMPRIATGTHARYRKVYAVLLPPLVPTLLAALHGSLLGARAPPGGVWTQAWWQVGTSLGAVVSCCAAAFYPRKGHLHGYAAGLATAIVFAEAMVLLDGSAGELVSAAVALGQIYGISPSLLGATLLAWGNSVSDLVSNVTLARDGLPSMAITACFASPMFVLLAGLVTSLAYATRHGVMDLPDDLALRVLYGCALVILTMWALVVPLWFRFRLTRTVGFIALGCYACFQAVYITSVLHDSGSL</sequence>
<evidence type="ECO:0000256" key="2">
    <source>
        <dbReference type="ARBA" id="ARBA00022448"/>
    </source>
</evidence>
<dbReference type="PANTHER" id="PTHR12266">
    <property type="entry name" value="NA+/CA2+ K+ INDEPENDENT EXCHANGER"/>
    <property type="match status" value="1"/>
</dbReference>
<evidence type="ECO:0000256" key="9">
    <source>
        <dbReference type="SAM" id="MobiDB-lite"/>
    </source>
</evidence>
<evidence type="ECO:0000256" key="7">
    <source>
        <dbReference type="ARBA" id="ARBA00023201"/>
    </source>
</evidence>
<feature type="domain" description="Sodium/calcium exchanger membrane region" evidence="12">
    <location>
        <begin position="92"/>
        <end position="241"/>
    </location>
</feature>
<gene>
    <name evidence="13" type="ORF">HYH03_009516</name>
</gene>
<comment type="subcellular location">
    <subcellularLocation>
        <location evidence="1">Membrane</location>
        <topology evidence="1">Multi-pass membrane protein</topology>
    </subcellularLocation>
</comment>
<dbReference type="EMBL" id="JAEHOE010000046">
    <property type="protein sequence ID" value="KAG2492276.1"/>
    <property type="molecule type" value="Genomic_DNA"/>
</dbReference>
<name>A0A835Y1D2_9CHLO</name>
<dbReference type="GO" id="GO:0016020">
    <property type="term" value="C:membrane"/>
    <property type="evidence" value="ECO:0007669"/>
    <property type="project" value="UniProtKB-SubCell"/>
</dbReference>
<dbReference type="GO" id="GO:0008324">
    <property type="term" value="F:monoatomic cation transmembrane transporter activity"/>
    <property type="evidence" value="ECO:0007669"/>
    <property type="project" value="TreeGrafter"/>
</dbReference>
<evidence type="ECO:0000313" key="13">
    <source>
        <dbReference type="EMBL" id="KAG2492276.1"/>
    </source>
</evidence>
<dbReference type="InterPro" id="IPR004837">
    <property type="entry name" value="NaCa_Exmemb"/>
</dbReference>
<reference evidence="13" key="1">
    <citation type="journal article" date="2020" name="bioRxiv">
        <title>Comparative genomics of Chlamydomonas.</title>
        <authorList>
            <person name="Craig R.J."/>
            <person name="Hasan A.R."/>
            <person name="Ness R.W."/>
            <person name="Keightley P.D."/>
        </authorList>
    </citation>
    <scope>NUCLEOTIDE SEQUENCE</scope>
    <source>
        <strain evidence="13">CCAP 11/70</strain>
    </source>
</reference>
<protein>
    <recommendedName>
        <fullName evidence="12">Sodium/calcium exchanger membrane region domain-containing protein</fullName>
    </recommendedName>
</protein>
<keyword evidence="11" id="KW-0732">Signal</keyword>
<dbReference type="InterPro" id="IPR044880">
    <property type="entry name" value="NCX_ion-bd_dom_sf"/>
</dbReference>
<keyword evidence="5" id="KW-0915">Sodium</keyword>
<keyword evidence="14" id="KW-1185">Reference proteome</keyword>
<feature type="region of interest" description="Disordered" evidence="9">
    <location>
        <begin position="331"/>
        <end position="353"/>
    </location>
</feature>
<feature type="transmembrane region" description="Helical" evidence="10">
    <location>
        <begin position="686"/>
        <end position="706"/>
    </location>
</feature>
<feature type="transmembrane region" description="Helical" evidence="10">
    <location>
        <begin position="794"/>
        <end position="815"/>
    </location>
</feature>